<evidence type="ECO:0000313" key="2">
    <source>
        <dbReference type="EMBL" id="XAY08497.1"/>
    </source>
</evidence>
<dbReference type="PANTHER" id="PTHR30188:SF4">
    <property type="entry name" value="PROTEIN TRIGALACTOSYLDIACYLGLYCEROL 1, CHLOROPLASTIC"/>
    <property type="match status" value="1"/>
</dbReference>
<evidence type="ECO:0000256" key="1">
    <source>
        <dbReference type="SAM" id="Phobius"/>
    </source>
</evidence>
<name>A0AAU7B3Q4_9ACTN</name>
<dbReference type="InterPro" id="IPR030802">
    <property type="entry name" value="Permease_MalE"/>
</dbReference>
<dbReference type="EMBL" id="CP114014">
    <property type="protein sequence ID" value="XAY08497.1"/>
    <property type="molecule type" value="Genomic_DNA"/>
</dbReference>
<feature type="transmembrane region" description="Helical" evidence="1">
    <location>
        <begin position="248"/>
        <end position="270"/>
    </location>
</feature>
<dbReference type="PANTHER" id="PTHR30188">
    <property type="entry name" value="ABC TRANSPORTER PERMEASE PROTEIN-RELATED"/>
    <property type="match status" value="1"/>
</dbReference>
<feature type="transmembrane region" description="Helical" evidence="1">
    <location>
        <begin position="156"/>
        <end position="180"/>
    </location>
</feature>
<organism evidence="2">
    <name type="scientific">Paraconexibacter sp. AEG42_29</name>
    <dbReference type="NCBI Taxonomy" id="2997339"/>
    <lineage>
        <taxon>Bacteria</taxon>
        <taxon>Bacillati</taxon>
        <taxon>Actinomycetota</taxon>
        <taxon>Thermoleophilia</taxon>
        <taxon>Solirubrobacterales</taxon>
        <taxon>Paraconexibacteraceae</taxon>
        <taxon>Paraconexibacter</taxon>
    </lineage>
</organism>
<feature type="transmembrane region" description="Helical" evidence="1">
    <location>
        <begin position="208"/>
        <end position="227"/>
    </location>
</feature>
<evidence type="ECO:0008006" key="3">
    <source>
        <dbReference type="Google" id="ProtNLM"/>
    </source>
</evidence>
<dbReference type="KEGG" id="parq:DSM112329_05398"/>
<proteinExistence type="predicted"/>
<feature type="transmembrane region" description="Helical" evidence="1">
    <location>
        <begin position="107"/>
        <end position="126"/>
    </location>
</feature>
<dbReference type="AlphaFoldDB" id="A0AAU7B3Q4"/>
<feature type="transmembrane region" description="Helical" evidence="1">
    <location>
        <begin position="66"/>
        <end position="87"/>
    </location>
</feature>
<dbReference type="GO" id="GO:0005548">
    <property type="term" value="F:phospholipid transporter activity"/>
    <property type="evidence" value="ECO:0007669"/>
    <property type="project" value="TreeGrafter"/>
</dbReference>
<keyword evidence="1" id="KW-0812">Transmembrane</keyword>
<keyword evidence="1" id="KW-1133">Transmembrane helix</keyword>
<accession>A0AAU7B3Q4</accession>
<dbReference type="GO" id="GO:0043190">
    <property type="term" value="C:ATP-binding cassette (ABC) transporter complex"/>
    <property type="evidence" value="ECO:0007669"/>
    <property type="project" value="InterPro"/>
</dbReference>
<reference evidence="2" key="1">
    <citation type="submission" date="2022-12" db="EMBL/GenBank/DDBJ databases">
        <title>Paraconexibacter alkalitolerans sp. nov. and Baekduia alba sp. nov., isolated from soil and emended description of the genera Paraconexibacter (Chun et al., 2020) and Baekduia (An et al., 2020).</title>
        <authorList>
            <person name="Vieira S."/>
            <person name="Huber K.J."/>
            <person name="Geppert A."/>
            <person name="Wolf J."/>
            <person name="Neumann-Schaal M."/>
            <person name="Muesken M."/>
            <person name="Overmann J."/>
        </authorList>
    </citation>
    <scope>NUCLEOTIDE SEQUENCE</scope>
    <source>
        <strain evidence="2">AEG42_29</strain>
    </source>
</reference>
<gene>
    <name evidence="2" type="ORF">DSM112329_05398</name>
</gene>
<dbReference type="RefSeq" id="WP_354699677.1">
    <property type="nucleotide sequence ID" value="NZ_CP114014.1"/>
</dbReference>
<dbReference type="Pfam" id="PF02405">
    <property type="entry name" value="MlaE"/>
    <property type="match status" value="1"/>
</dbReference>
<protein>
    <recommendedName>
        <fullName evidence="3">ABC transporter permease</fullName>
    </recommendedName>
</protein>
<sequence>MATTTSDYGIARTISSLPGFGRLASAGEMGDLAVATVKAIIFPPYTWPREFVIECSKSLRRCVIPAMLSVSAFALGLLVYYVASIVSVLGTMDRLGGGMSVGVTREIGVWVALMILAGVAGSAMTADLASRKIREELDALQVLGTDTMRMLIVPRVLALIVVAPILGLICVFTALLMGYVTAPIVHEGFITHAAFLETVRSFTSVGELANMIGKMVLAGLVVGIVSCQKGLTSKGGAEGVGRAVNEGVLISFFALWTVSIVGNTIFSTLFPTVQILRG</sequence>
<keyword evidence="1" id="KW-0472">Membrane</keyword>